<dbReference type="EMBL" id="VFML01000001">
    <property type="protein sequence ID" value="TQJ05382.1"/>
    <property type="molecule type" value="Genomic_DNA"/>
</dbReference>
<proteinExistence type="predicted"/>
<gene>
    <name evidence="2" type="ORF">FB471_5211</name>
</gene>
<comment type="caution">
    <text evidence="2">The sequence shown here is derived from an EMBL/GenBank/DDBJ whole genome shotgun (WGS) entry which is preliminary data.</text>
</comment>
<keyword evidence="1" id="KW-0472">Membrane</keyword>
<keyword evidence="1" id="KW-1133">Transmembrane helix</keyword>
<dbReference type="OrthoDB" id="3683482at2"/>
<keyword evidence="3" id="KW-1185">Reference proteome</keyword>
<organism evidence="2 3">
    <name type="scientific">Amycolatopsis cihanbeyliensis</name>
    <dbReference type="NCBI Taxonomy" id="1128664"/>
    <lineage>
        <taxon>Bacteria</taxon>
        <taxon>Bacillati</taxon>
        <taxon>Actinomycetota</taxon>
        <taxon>Actinomycetes</taxon>
        <taxon>Pseudonocardiales</taxon>
        <taxon>Pseudonocardiaceae</taxon>
        <taxon>Amycolatopsis</taxon>
    </lineage>
</organism>
<dbReference type="RefSeq" id="WP_142000917.1">
    <property type="nucleotide sequence ID" value="NZ_VFML01000001.1"/>
</dbReference>
<dbReference type="Proteomes" id="UP000320876">
    <property type="component" value="Unassembled WGS sequence"/>
</dbReference>
<evidence type="ECO:0000313" key="3">
    <source>
        <dbReference type="Proteomes" id="UP000320876"/>
    </source>
</evidence>
<name>A0A542DQJ8_AMYCI</name>
<feature type="transmembrane region" description="Helical" evidence="1">
    <location>
        <begin position="131"/>
        <end position="152"/>
    </location>
</feature>
<keyword evidence="1" id="KW-0812">Transmembrane</keyword>
<dbReference type="AlphaFoldDB" id="A0A542DQJ8"/>
<sequence>MRDPGTGGEVPPAVAELERELAADPENAEIRRRLAAALEAFAVEARSLTRDEVRVITSGRQRQACWYAATRMLRVAPEDPRLVAMAGDLLAEIEAGGRWVWRKPGVAGTLATVLSILGLLAVVLGALAESVVLVVVAAVFSSVALAGVVLYYRRERWRVEAERALPVVWQPGL</sequence>
<accession>A0A542DQJ8</accession>
<evidence type="ECO:0000313" key="2">
    <source>
        <dbReference type="EMBL" id="TQJ05382.1"/>
    </source>
</evidence>
<reference evidence="2 3" key="1">
    <citation type="submission" date="2019-06" db="EMBL/GenBank/DDBJ databases">
        <title>Sequencing the genomes of 1000 actinobacteria strains.</title>
        <authorList>
            <person name="Klenk H.-P."/>
        </authorList>
    </citation>
    <scope>NUCLEOTIDE SEQUENCE [LARGE SCALE GENOMIC DNA]</scope>
    <source>
        <strain evidence="2 3">DSM 45679</strain>
    </source>
</reference>
<feature type="transmembrane region" description="Helical" evidence="1">
    <location>
        <begin position="106"/>
        <end position="125"/>
    </location>
</feature>
<protein>
    <submittedName>
        <fullName evidence="2">Uncharacterized protein</fullName>
    </submittedName>
</protein>
<evidence type="ECO:0000256" key="1">
    <source>
        <dbReference type="SAM" id="Phobius"/>
    </source>
</evidence>